<keyword evidence="14" id="KW-1185">Reference proteome</keyword>
<name>A0A4V3IA02_9MICO</name>
<evidence type="ECO:0000256" key="2">
    <source>
        <dbReference type="ARBA" id="ARBA00022475"/>
    </source>
</evidence>
<keyword evidence="2" id="KW-1003">Cell membrane</keyword>
<dbReference type="Proteomes" id="UP000298252">
    <property type="component" value="Unassembled WGS sequence"/>
</dbReference>
<dbReference type="RefSeq" id="WP_092342061.1">
    <property type="nucleotide sequence ID" value="NZ_FNIB01000017.1"/>
</dbReference>
<evidence type="ECO:0000256" key="3">
    <source>
        <dbReference type="ARBA" id="ARBA00022676"/>
    </source>
</evidence>
<evidence type="ECO:0000313" key="12">
    <source>
        <dbReference type="EMBL" id="TFB81418.1"/>
    </source>
</evidence>
<evidence type="ECO:0000256" key="1">
    <source>
        <dbReference type="ARBA" id="ARBA00006739"/>
    </source>
</evidence>
<dbReference type="EMBL" id="SOFD01000007">
    <property type="protein sequence ID" value="TFB81418.1"/>
    <property type="molecule type" value="Genomic_DNA"/>
</dbReference>
<evidence type="ECO:0000313" key="11">
    <source>
        <dbReference type="EMBL" id="SDO41101.1"/>
    </source>
</evidence>
<evidence type="ECO:0000256" key="9">
    <source>
        <dbReference type="SAM" id="Phobius"/>
    </source>
</evidence>
<keyword evidence="7 9" id="KW-1133">Transmembrane helix</keyword>
<evidence type="ECO:0000256" key="5">
    <source>
        <dbReference type="ARBA" id="ARBA00022692"/>
    </source>
</evidence>
<keyword evidence="4 11" id="KW-0808">Transferase</keyword>
<evidence type="ECO:0000259" key="10">
    <source>
        <dbReference type="Pfam" id="PF00535"/>
    </source>
</evidence>
<evidence type="ECO:0000313" key="13">
    <source>
        <dbReference type="Proteomes" id="UP000199639"/>
    </source>
</evidence>
<evidence type="ECO:0000256" key="7">
    <source>
        <dbReference type="ARBA" id="ARBA00022989"/>
    </source>
</evidence>
<feature type="transmembrane region" description="Helical" evidence="9">
    <location>
        <begin position="242"/>
        <end position="266"/>
    </location>
</feature>
<dbReference type="GO" id="GO:0099621">
    <property type="term" value="F:undecaprenyl-phosphate 4-deoxy-4-formamido-L-arabinose transferase activity"/>
    <property type="evidence" value="ECO:0007669"/>
    <property type="project" value="TreeGrafter"/>
</dbReference>
<accession>A0A4V3IA02</accession>
<dbReference type="InterPro" id="IPR050256">
    <property type="entry name" value="Glycosyltransferase_2"/>
</dbReference>
<keyword evidence="5 9" id="KW-0812">Transmembrane</keyword>
<gene>
    <name evidence="12" type="ORF">E3O21_02955</name>
    <name evidence="11" type="ORF">SAMN05216368_11757</name>
</gene>
<dbReference type="Proteomes" id="UP000199639">
    <property type="component" value="Unassembled WGS sequence"/>
</dbReference>
<dbReference type="PANTHER" id="PTHR48090">
    <property type="entry name" value="UNDECAPRENYL-PHOSPHATE 4-DEOXY-4-FORMAMIDO-L-ARABINOSE TRANSFERASE-RELATED"/>
    <property type="match status" value="1"/>
</dbReference>
<dbReference type="Gene3D" id="3.90.550.10">
    <property type="entry name" value="Spore Coat Polysaccharide Biosynthesis Protein SpsA, Chain A"/>
    <property type="match status" value="1"/>
</dbReference>
<evidence type="ECO:0000256" key="8">
    <source>
        <dbReference type="ARBA" id="ARBA00023136"/>
    </source>
</evidence>
<evidence type="ECO:0000313" key="14">
    <source>
        <dbReference type="Proteomes" id="UP000298252"/>
    </source>
</evidence>
<feature type="domain" description="Glycosyltransferase 2-like" evidence="10">
    <location>
        <begin position="13"/>
        <end position="152"/>
    </location>
</feature>
<comment type="similarity">
    <text evidence="1">Belongs to the glycosyltransferase 2 family.</text>
</comment>
<dbReference type="InterPro" id="IPR029044">
    <property type="entry name" value="Nucleotide-diphossugar_trans"/>
</dbReference>
<keyword evidence="6" id="KW-0448">Lipopolysaccharide biosynthesis</keyword>
<sequence>MHTDPSSKPHLVSVVIPVYKGELTLASLIAEIADFTDVRTTAGGVEWRVTEALLVFDNGPDRSADVIRKLVDRYDFVRAVWLSRNFGQHSATLAGMASSGSEWIATLDEDGQHDPADIGLLLDSALRNYSPVVYAKPTNEPPHGPLRNVASRASKWIISRLAPGQSTTDFQSFRLILGEVGRSVAAYAGSGIYLDVALGWVASRTATADVVFRDEGQRVSGYSARSLVSHFWRLVLSSGTRALRIVSAIGAIFAIAGVVLAIVFVVQRLFDGALPAGWTSTMTVMLLASGAVLFSLGMVAEYLGLAVNMAMGKPPYLIASDMRDGPLGRGQQP</sequence>
<keyword evidence="8 9" id="KW-0472">Membrane</keyword>
<dbReference type="AlphaFoldDB" id="A0A4V3IA02"/>
<dbReference type="GO" id="GO:0005886">
    <property type="term" value="C:plasma membrane"/>
    <property type="evidence" value="ECO:0007669"/>
    <property type="project" value="TreeGrafter"/>
</dbReference>
<protein>
    <submittedName>
        <fullName evidence="11 12">Glycosyltransferase</fullName>
    </submittedName>
</protein>
<evidence type="ECO:0000256" key="6">
    <source>
        <dbReference type="ARBA" id="ARBA00022985"/>
    </source>
</evidence>
<dbReference type="SUPFAM" id="SSF53448">
    <property type="entry name" value="Nucleotide-diphospho-sugar transferases"/>
    <property type="match status" value="1"/>
</dbReference>
<evidence type="ECO:0000256" key="4">
    <source>
        <dbReference type="ARBA" id="ARBA00022679"/>
    </source>
</evidence>
<dbReference type="EMBL" id="FNIB01000017">
    <property type="protein sequence ID" value="SDO41101.1"/>
    <property type="molecule type" value="Genomic_DNA"/>
</dbReference>
<dbReference type="STRING" id="1424659.SAMN05216368_11757"/>
<dbReference type="InterPro" id="IPR001173">
    <property type="entry name" value="Glyco_trans_2-like"/>
</dbReference>
<reference evidence="11 13" key="1">
    <citation type="submission" date="2016-10" db="EMBL/GenBank/DDBJ databases">
        <authorList>
            <person name="Varghese N."/>
            <person name="Submissions S."/>
        </authorList>
    </citation>
    <scope>NUCLEOTIDE SEQUENCE [LARGE SCALE GENOMIC DNA]</scope>
    <source>
        <strain evidence="11 13">CGMCC 1.11215</strain>
    </source>
</reference>
<dbReference type="GO" id="GO:0009103">
    <property type="term" value="P:lipopolysaccharide biosynthetic process"/>
    <property type="evidence" value="ECO:0007669"/>
    <property type="project" value="UniProtKB-KW"/>
</dbReference>
<organism evidence="11 13">
    <name type="scientific">Cryobacterium flavum</name>
    <dbReference type="NCBI Taxonomy" id="1424659"/>
    <lineage>
        <taxon>Bacteria</taxon>
        <taxon>Bacillati</taxon>
        <taxon>Actinomycetota</taxon>
        <taxon>Actinomycetes</taxon>
        <taxon>Micrococcales</taxon>
        <taxon>Microbacteriaceae</taxon>
        <taxon>Cryobacterium</taxon>
    </lineage>
</organism>
<feature type="transmembrane region" description="Helical" evidence="9">
    <location>
        <begin position="286"/>
        <end position="307"/>
    </location>
</feature>
<dbReference type="PANTHER" id="PTHR48090:SF3">
    <property type="entry name" value="UNDECAPRENYL-PHOSPHATE 4-DEOXY-4-FORMAMIDO-L-ARABINOSE TRANSFERASE"/>
    <property type="match status" value="1"/>
</dbReference>
<proteinExistence type="inferred from homology"/>
<reference evidence="12 14" key="2">
    <citation type="submission" date="2019-03" db="EMBL/GenBank/DDBJ databases">
        <title>Genomics of glacier-inhabiting Cryobacterium strains.</title>
        <authorList>
            <person name="Liu Q."/>
            <person name="Xin Y.-H."/>
        </authorList>
    </citation>
    <scope>NUCLEOTIDE SEQUENCE [LARGE SCALE GENOMIC DNA]</scope>
    <source>
        <strain evidence="12 14">Hh8</strain>
    </source>
</reference>
<dbReference type="Pfam" id="PF00535">
    <property type="entry name" value="Glycos_transf_2"/>
    <property type="match status" value="1"/>
</dbReference>
<keyword evidence="3" id="KW-0328">Glycosyltransferase</keyword>